<keyword evidence="9" id="KW-0411">Iron-sulfur</keyword>
<dbReference type="InterPro" id="IPR017900">
    <property type="entry name" value="4Fe4S_Fe_S_CS"/>
</dbReference>
<dbReference type="GO" id="GO:0046872">
    <property type="term" value="F:metal ion binding"/>
    <property type="evidence" value="ECO:0007669"/>
    <property type="project" value="UniProtKB-KW"/>
</dbReference>
<dbReference type="AlphaFoldDB" id="Q30WU8"/>
<dbReference type="InterPro" id="IPR058240">
    <property type="entry name" value="rSAM_sf"/>
</dbReference>
<keyword evidence="8" id="KW-0408">Iron</keyword>
<dbReference type="Proteomes" id="UP000002710">
    <property type="component" value="Chromosome"/>
</dbReference>
<dbReference type="EC" id="1.97.1.4" evidence="12"/>
<dbReference type="SUPFAM" id="SSF54862">
    <property type="entry name" value="4Fe-4S ferredoxins"/>
    <property type="match status" value="1"/>
</dbReference>
<gene>
    <name evidence="12" type="ordered locus">Dde_3054</name>
</gene>
<dbReference type="SUPFAM" id="SSF102114">
    <property type="entry name" value="Radical SAM enzymes"/>
    <property type="match status" value="1"/>
</dbReference>
<dbReference type="Gene3D" id="3.30.70.20">
    <property type="match status" value="1"/>
</dbReference>
<sequence>MAQENNLIGQVFNIQRYSTHDGPGIRTTVFLKGCPLRCKWCQNPESQSLHPVLMFRADECTSCGRCIDACPNKANSIVDGKLVIDWERCTACGACTSPAVCLSMTRKVEGKPMTVEEVMKQVSSDYNLYLNSGGGLTISGGDCAVQPEFTAALLKKAQEEGINTCVEITGAYPWGRVQQITEDADYVYYDLKCMDDEKHKEGTGVSNRLILENARKLVEAKKQMLFRTPLIPGFNDDKENIEATASFIKNELGLSPSEHLELLAYNNLGEDKYLRLGFSEPKRHARQSDKYLDELEELVMSF</sequence>
<dbReference type="RefSeq" id="WP_011368816.1">
    <property type="nucleotide sequence ID" value="NC_007519.1"/>
</dbReference>
<evidence type="ECO:0000259" key="10">
    <source>
        <dbReference type="PROSITE" id="PS51379"/>
    </source>
</evidence>
<dbReference type="PANTHER" id="PTHR30352">
    <property type="entry name" value="PYRUVATE FORMATE-LYASE-ACTIVATING ENZYME"/>
    <property type="match status" value="1"/>
</dbReference>
<comment type="similarity">
    <text evidence="2">Belongs to the organic radical-activating enzymes family.</text>
</comment>
<dbReference type="STRING" id="207559.Dde_3054"/>
<dbReference type="Pfam" id="PF13353">
    <property type="entry name" value="Fer4_12"/>
    <property type="match status" value="1"/>
</dbReference>
<dbReference type="PROSITE" id="PS51918">
    <property type="entry name" value="RADICAL_SAM"/>
    <property type="match status" value="1"/>
</dbReference>
<dbReference type="SFLD" id="SFLDS00029">
    <property type="entry name" value="Radical_SAM"/>
    <property type="match status" value="1"/>
</dbReference>
<evidence type="ECO:0000256" key="1">
    <source>
        <dbReference type="ARBA" id="ARBA00001966"/>
    </source>
</evidence>
<evidence type="ECO:0000256" key="2">
    <source>
        <dbReference type="ARBA" id="ARBA00009777"/>
    </source>
</evidence>
<dbReference type="InterPro" id="IPR040074">
    <property type="entry name" value="BssD/PflA/YjjW"/>
</dbReference>
<dbReference type="EMBL" id="CP000112">
    <property type="protein sequence ID" value="ABB39848.1"/>
    <property type="molecule type" value="Genomic_DNA"/>
</dbReference>
<reference evidence="12 13" key="1">
    <citation type="journal article" date="2011" name="J. Bacteriol.">
        <title>Complete genome sequence and updated annotation of Desulfovibrio alaskensis G20.</title>
        <authorList>
            <person name="Hauser L.J."/>
            <person name="Land M.L."/>
            <person name="Brown S.D."/>
            <person name="Larimer F."/>
            <person name="Keller K.L."/>
            <person name="Rapp-Giles B.J."/>
            <person name="Price M.N."/>
            <person name="Lin M."/>
            <person name="Bruce D.C."/>
            <person name="Detter J.C."/>
            <person name="Tapia R."/>
            <person name="Han C.S."/>
            <person name="Goodwin L.A."/>
            <person name="Cheng J.F."/>
            <person name="Pitluck S."/>
            <person name="Copeland A."/>
            <person name="Lucas S."/>
            <person name="Nolan M."/>
            <person name="Lapidus A.L."/>
            <person name="Palumbo A.V."/>
            <person name="Wall J.D."/>
        </authorList>
    </citation>
    <scope>NUCLEOTIDE SEQUENCE [LARGE SCALE GENOMIC DNA]</scope>
    <source>
        <strain evidence="13">ATCC BAA 1058 / DSM 17464 / G20</strain>
    </source>
</reference>
<dbReference type="Gene3D" id="3.20.20.70">
    <property type="entry name" value="Aldolase class I"/>
    <property type="match status" value="1"/>
</dbReference>
<organism evidence="12 13">
    <name type="scientific">Oleidesulfovibrio alaskensis (strain ATCC BAA-1058 / DSM 17464 / G20)</name>
    <name type="common">Desulfovibrio alaskensis</name>
    <dbReference type="NCBI Taxonomy" id="207559"/>
    <lineage>
        <taxon>Bacteria</taxon>
        <taxon>Pseudomonadati</taxon>
        <taxon>Thermodesulfobacteriota</taxon>
        <taxon>Desulfovibrionia</taxon>
        <taxon>Desulfovibrionales</taxon>
        <taxon>Desulfovibrionaceae</taxon>
        <taxon>Oleidesulfovibrio</taxon>
    </lineage>
</organism>
<proteinExistence type="inferred from homology"/>
<evidence type="ECO:0000313" key="13">
    <source>
        <dbReference type="Proteomes" id="UP000002710"/>
    </source>
</evidence>
<comment type="cofactor">
    <cofactor evidence="1">
        <name>[4Fe-4S] cluster</name>
        <dbReference type="ChEBI" id="CHEBI:49883"/>
    </cofactor>
</comment>
<protein>
    <submittedName>
        <fullName evidence="12">Glycyl-radical enzyme activating protein family</fullName>
        <ecNumber evidence="12">1.97.1.4</ecNumber>
    </submittedName>
</protein>
<keyword evidence="6" id="KW-0479">Metal-binding</keyword>
<name>Q30WU8_OLEA2</name>
<dbReference type="PIRSF" id="PIRSF000371">
    <property type="entry name" value="PFL_act_enz"/>
    <property type="match status" value="1"/>
</dbReference>
<dbReference type="SFLD" id="SFLDG01066">
    <property type="entry name" value="organic_radical-activating_enz"/>
    <property type="match status" value="1"/>
</dbReference>
<dbReference type="GO" id="GO:0043365">
    <property type="term" value="F:[formate-C-acetyltransferase]-activating enzyme activity"/>
    <property type="evidence" value="ECO:0007669"/>
    <property type="project" value="UniProtKB-EC"/>
</dbReference>
<comment type="subunit">
    <text evidence="3">Monomer.</text>
</comment>
<feature type="domain" description="4Fe-4S ferredoxin-type" evidence="10">
    <location>
        <begin position="81"/>
        <end position="111"/>
    </location>
</feature>
<evidence type="ECO:0000256" key="9">
    <source>
        <dbReference type="ARBA" id="ARBA00023014"/>
    </source>
</evidence>
<evidence type="ECO:0000313" key="12">
    <source>
        <dbReference type="EMBL" id="ABB39848.1"/>
    </source>
</evidence>
<dbReference type="InterPro" id="IPR017896">
    <property type="entry name" value="4Fe4S_Fe-S-bd"/>
</dbReference>
<feature type="domain" description="4Fe-4S ferredoxin-type" evidence="10">
    <location>
        <begin position="51"/>
        <end position="80"/>
    </location>
</feature>
<dbReference type="PROSITE" id="PS51379">
    <property type="entry name" value="4FE4S_FER_2"/>
    <property type="match status" value="2"/>
</dbReference>
<dbReference type="InterPro" id="IPR034457">
    <property type="entry name" value="Organic_radical-activating"/>
</dbReference>
<feature type="domain" description="Radical SAM core" evidence="11">
    <location>
        <begin position="20"/>
        <end position="302"/>
    </location>
</feature>
<evidence type="ECO:0000256" key="7">
    <source>
        <dbReference type="ARBA" id="ARBA00023002"/>
    </source>
</evidence>
<dbReference type="SFLD" id="SFLDG01118">
    <property type="entry name" value="activating_enzymes__group_2"/>
    <property type="match status" value="1"/>
</dbReference>
<evidence type="ECO:0000256" key="6">
    <source>
        <dbReference type="ARBA" id="ARBA00022723"/>
    </source>
</evidence>
<keyword evidence="4" id="KW-0004">4Fe-4S</keyword>
<dbReference type="HOGENOM" id="CLU_058969_0_0_7"/>
<keyword evidence="13" id="KW-1185">Reference proteome</keyword>
<dbReference type="GO" id="GO:0051539">
    <property type="term" value="F:4 iron, 4 sulfur cluster binding"/>
    <property type="evidence" value="ECO:0007669"/>
    <property type="project" value="UniProtKB-KW"/>
</dbReference>
<dbReference type="InterPro" id="IPR001989">
    <property type="entry name" value="Radical_activat_CS"/>
</dbReference>
<keyword evidence="7 12" id="KW-0560">Oxidoreductase</keyword>
<accession>Q30WU8</accession>
<evidence type="ECO:0000256" key="5">
    <source>
        <dbReference type="ARBA" id="ARBA00022691"/>
    </source>
</evidence>
<dbReference type="KEGG" id="dde:Dde_3054"/>
<dbReference type="PANTHER" id="PTHR30352:SF4">
    <property type="entry name" value="PYRUVATE FORMATE-LYASE 2-ACTIVATING ENZYME"/>
    <property type="match status" value="1"/>
</dbReference>
<dbReference type="InterPro" id="IPR007197">
    <property type="entry name" value="rSAM"/>
</dbReference>
<evidence type="ECO:0000256" key="4">
    <source>
        <dbReference type="ARBA" id="ARBA00022485"/>
    </source>
</evidence>
<dbReference type="eggNOG" id="COG1180">
    <property type="taxonomic scope" value="Bacteria"/>
</dbReference>
<dbReference type="InterPro" id="IPR012839">
    <property type="entry name" value="Organic_radical_activase"/>
</dbReference>
<dbReference type="PROSITE" id="PS01087">
    <property type="entry name" value="RADICAL_ACTIVATING"/>
    <property type="match status" value="1"/>
</dbReference>
<dbReference type="InterPro" id="IPR013785">
    <property type="entry name" value="Aldolase_TIM"/>
</dbReference>
<evidence type="ECO:0000256" key="3">
    <source>
        <dbReference type="ARBA" id="ARBA00011245"/>
    </source>
</evidence>
<dbReference type="NCBIfam" id="TIGR02494">
    <property type="entry name" value="PFLE_PFLC"/>
    <property type="match status" value="1"/>
</dbReference>
<dbReference type="PROSITE" id="PS00198">
    <property type="entry name" value="4FE4S_FER_1"/>
    <property type="match status" value="1"/>
</dbReference>
<evidence type="ECO:0000259" key="11">
    <source>
        <dbReference type="PROSITE" id="PS51918"/>
    </source>
</evidence>
<evidence type="ECO:0000256" key="8">
    <source>
        <dbReference type="ARBA" id="ARBA00023004"/>
    </source>
</evidence>
<keyword evidence="5" id="KW-0949">S-adenosyl-L-methionine</keyword>